<sequence length="256" mass="29275">MASGKYDSSSGSEDEDESQEEQKLIETVGRTTVDLVIPEVKKRKVDEVEQKEEFSIDNLLGKRAKMEEKTWPEREADLTSKVAEYTRRFREVQKLDGMVCGGVSINLLGSDALVTERASAIKAAEKVDRLLSTLEECAALSAWIYKKQKSALQGVAGEKRQDEEEVRLVGVMEGMLSAAEGIWGKSRQERKARKEAAEEERKREEKERRKKEEADRAIKHLDKIKKKANDTEGKVWDPRLKMYREKGDADESWRDH</sequence>
<gene>
    <name evidence="2" type="ORF">TrRE_jg7926</name>
</gene>
<dbReference type="EMBL" id="BRXZ01001850">
    <property type="protein sequence ID" value="GMH47810.1"/>
    <property type="molecule type" value="Genomic_DNA"/>
</dbReference>
<evidence type="ECO:0000313" key="2">
    <source>
        <dbReference type="EMBL" id="GMH47810.1"/>
    </source>
</evidence>
<dbReference type="AlphaFoldDB" id="A0A9W7DMP0"/>
<dbReference type="Proteomes" id="UP001165082">
    <property type="component" value="Unassembled WGS sequence"/>
</dbReference>
<reference evidence="2" key="1">
    <citation type="submission" date="2022-07" db="EMBL/GenBank/DDBJ databases">
        <title>Genome analysis of Parmales, a sister group of diatoms, reveals the evolutionary specialization of diatoms from phago-mixotrophs to photoautotrophs.</title>
        <authorList>
            <person name="Ban H."/>
            <person name="Sato S."/>
            <person name="Yoshikawa S."/>
            <person name="Kazumasa Y."/>
            <person name="Nakamura Y."/>
            <person name="Ichinomiya M."/>
            <person name="Saitoh K."/>
            <person name="Sato N."/>
            <person name="Blanc-Mathieu R."/>
            <person name="Endo H."/>
            <person name="Kuwata A."/>
            <person name="Ogata H."/>
        </authorList>
    </citation>
    <scope>NUCLEOTIDE SEQUENCE</scope>
</reference>
<organism evidence="2 3">
    <name type="scientific">Triparma retinervis</name>
    <dbReference type="NCBI Taxonomy" id="2557542"/>
    <lineage>
        <taxon>Eukaryota</taxon>
        <taxon>Sar</taxon>
        <taxon>Stramenopiles</taxon>
        <taxon>Ochrophyta</taxon>
        <taxon>Bolidophyceae</taxon>
        <taxon>Parmales</taxon>
        <taxon>Triparmaceae</taxon>
        <taxon>Triparma</taxon>
    </lineage>
</organism>
<accession>A0A9W7DMP0</accession>
<protein>
    <submittedName>
        <fullName evidence="2">Uncharacterized protein</fullName>
    </submittedName>
</protein>
<feature type="region of interest" description="Disordered" evidence="1">
    <location>
        <begin position="187"/>
        <end position="256"/>
    </location>
</feature>
<comment type="caution">
    <text evidence="2">The sequence shown here is derived from an EMBL/GenBank/DDBJ whole genome shotgun (WGS) entry which is preliminary data.</text>
</comment>
<feature type="region of interest" description="Disordered" evidence="1">
    <location>
        <begin position="1"/>
        <end position="26"/>
    </location>
</feature>
<name>A0A9W7DMP0_9STRA</name>
<evidence type="ECO:0000256" key="1">
    <source>
        <dbReference type="SAM" id="MobiDB-lite"/>
    </source>
</evidence>
<evidence type="ECO:0000313" key="3">
    <source>
        <dbReference type="Proteomes" id="UP001165082"/>
    </source>
</evidence>
<proteinExistence type="predicted"/>
<keyword evidence="3" id="KW-1185">Reference proteome</keyword>